<dbReference type="Proteomes" id="UP000288216">
    <property type="component" value="Unassembled WGS sequence"/>
</dbReference>
<evidence type="ECO:0000313" key="3">
    <source>
        <dbReference type="Proteomes" id="UP000288216"/>
    </source>
</evidence>
<keyword evidence="1" id="KW-0175">Coiled coil</keyword>
<gene>
    <name evidence="2" type="ORF">scyTo_0001238</name>
</gene>
<dbReference type="AlphaFoldDB" id="A0A401PAX5"/>
<comment type="caution">
    <text evidence="2">The sequence shown here is derived from an EMBL/GenBank/DDBJ whole genome shotgun (WGS) entry which is preliminary data.</text>
</comment>
<name>A0A401PAX5_SCYTO</name>
<evidence type="ECO:0000256" key="1">
    <source>
        <dbReference type="SAM" id="Coils"/>
    </source>
</evidence>
<sequence>MAIVSCFLQLVGTERVLNTIRKVLEKSKQLQEEQEEEIRKLKKEQEEEIRKLKEKKEEDIKKLGEEKEENKEAKR</sequence>
<protein>
    <submittedName>
        <fullName evidence="2">Uncharacterized protein</fullName>
    </submittedName>
</protein>
<keyword evidence="3" id="KW-1185">Reference proteome</keyword>
<evidence type="ECO:0000313" key="2">
    <source>
        <dbReference type="EMBL" id="GCB70270.1"/>
    </source>
</evidence>
<reference evidence="2 3" key="1">
    <citation type="journal article" date="2018" name="Nat. Ecol. Evol.">
        <title>Shark genomes provide insights into elasmobranch evolution and the origin of vertebrates.</title>
        <authorList>
            <person name="Hara Y"/>
            <person name="Yamaguchi K"/>
            <person name="Onimaru K"/>
            <person name="Kadota M"/>
            <person name="Koyanagi M"/>
            <person name="Keeley SD"/>
            <person name="Tatsumi K"/>
            <person name="Tanaka K"/>
            <person name="Motone F"/>
            <person name="Kageyama Y"/>
            <person name="Nozu R"/>
            <person name="Adachi N"/>
            <person name="Nishimura O"/>
            <person name="Nakagawa R"/>
            <person name="Tanegashima C"/>
            <person name="Kiyatake I"/>
            <person name="Matsumoto R"/>
            <person name="Murakumo K"/>
            <person name="Nishida K"/>
            <person name="Terakita A"/>
            <person name="Kuratani S"/>
            <person name="Sato K"/>
            <person name="Hyodo S Kuraku.S."/>
        </authorList>
    </citation>
    <scope>NUCLEOTIDE SEQUENCE [LARGE SCALE GENOMIC DNA]</scope>
</reference>
<organism evidence="2 3">
    <name type="scientific">Scyliorhinus torazame</name>
    <name type="common">Cloudy catshark</name>
    <name type="synonym">Catulus torazame</name>
    <dbReference type="NCBI Taxonomy" id="75743"/>
    <lineage>
        <taxon>Eukaryota</taxon>
        <taxon>Metazoa</taxon>
        <taxon>Chordata</taxon>
        <taxon>Craniata</taxon>
        <taxon>Vertebrata</taxon>
        <taxon>Chondrichthyes</taxon>
        <taxon>Elasmobranchii</taxon>
        <taxon>Galeomorphii</taxon>
        <taxon>Galeoidea</taxon>
        <taxon>Carcharhiniformes</taxon>
        <taxon>Scyliorhinidae</taxon>
        <taxon>Scyliorhinus</taxon>
    </lineage>
</organism>
<dbReference type="EMBL" id="BFAA01000268">
    <property type="protein sequence ID" value="GCB70270.1"/>
    <property type="molecule type" value="Genomic_DNA"/>
</dbReference>
<feature type="coiled-coil region" evidence="1">
    <location>
        <begin position="13"/>
        <end position="73"/>
    </location>
</feature>
<proteinExistence type="predicted"/>
<accession>A0A401PAX5</accession>